<dbReference type="AlphaFoldDB" id="A0A371PSJ1"/>
<dbReference type="InterPro" id="IPR015813">
    <property type="entry name" value="Pyrv/PenolPyrv_kinase-like_dom"/>
</dbReference>
<dbReference type="SUPFAM" id="SSF51621">
    <property type="entry name" value="Phosphoenolpyruvate/pyruvate domain"/>
    <property type="match status" value="1"/>
</dbReference>
<keyword evidence="5" id="KW-1185">Reference proteome</keyword>
<dbReference type="Pfam" id="PF22484">
    <property type="entry name" value="DUF6986"/>
    <property type="match status" value="1"/>
</dbReference>
<organism evidence="4 5">
    <name type="scientific">Streptomyces inhibens</name>
    <dbReference type="NCBI Taxonomy" id="2293571"/>
    <lineage>
        <taxon>Bacteria</taxon>
        <taxon>Bacillati</taxon>
        <taxon>Actinomycetota</taxon>
        <taxon>Actinomycetes</taxon>
        <taxon>Kitasatosporales</taxon>
        <taxon>Streptomycetaceae</taxon>
        <taxon>Streptomyces</taxon>
    </lineage>
</organism>
<evidence type="ECO:0000256" key="1">
    <source>
        <dbReference type="ARBA" id="ARBA00001946"/>
    </source>
</evidence>
<dbReference type="RefSeq" id="WP_128511883.1">
    <property type="nucleotide sequence ID" value="NZ_QUAC01000454.1"/>
</dbReference>
<keyword evidence="3" id="KW-0460">Magnesium</keyword>
<gene>
    <name evidence="4" type="ORF">DY245_39365</name>
</gene>
<dbReference type="PANTHER" id="PTHR32308:SF10">
    <property type="entry name" value="CITRATE LYASE SUBUNIT BETA"/>
    <property type="match status" value="1"/>
</dbReference>
<keyword evidence="2" id="KW-0479">Metal-binding</keyword>
<evidence type="ECO:0000256" key="3">
    <source>
        <dbReference type="ARBA" id="ARBA00022842"/>
    </source>
</evidence>
<comment type="cofactor">
    <cofactor evidence="1">
        <name>Mg(2+)</name>
        <dbReference type="ChEBI" id="CHEBI:18420"/>
    </cofactor>
</comment>
<reference evidence="4 5" key="1">
    <citation type="submission" date="2018-08" db="EMBL/GenBank/DDBJ databases">
        <title>Streptomyces NEAU-D10 sp. nov., a novel Actinomycete isolated from soil.</title>
        <authorList>
            <person name="Jin L."/>
        </authorList>
    </citation>
    <scope>NUCLEOTIDE SEQUENCE [LARGE SCALE GENOMIC DNA]</scope>
    <source>
        <strain evidence="4 5">NEAU-D10</strain>
    </source>
</reference>
<sequence length="436" mass="45901">MGQQETVATSLADTVREGIGAALAEVDADLARRYPGDPGTRQPVHTVYVPGDVFAADTVRSWGDQALAALDEHAPDAGALAGVLGISDELAGPVHDRVRAKLEREPIEDLRIDFEDGYGPRPDAEEDEAAARAAALVAAAYRGGTSRPEAGGGTAAPYMGIRMKCMEAAVRDRGIRTLDIFLTGLMEAGGLPDGLVLTLPKVTYAEQVTAMVRLLEAFEKARGLESGRIGFEIQIETTQSILGADGRATVARMIEAAEGRATSLHYGTFDYSASCGVSAAHQSLDHPVADHAKAVMQVAAAGTGVRLSDGSTNVLPVGPTTQVHDAWRLHHGLVRRSLARAYYQGWDMHPAHLPTRYAAVYAFYREGLEQAAARLAAYVAKAGGDVMDEPATAKALSGYLLRGLDCGAVDTSEVARLTGLTRADLDALAGRAGKTG</sequence>
<proteinExistence type="predicted"/>
<dbReference type="Proteomes" id="UP000262477">
    <property type="component" value="Unassembled WGS sequence"/>
</dbReference>
<comment type="caution">
    <text evidence="4">The sequence shown here is derived from an EMBL/GenBank/DDBJ whole genome shotgun (WGS) entry which is preliminary data.</text>
</comment>
<dbReference type="InterPro" id="IPR040442">
    <property type="entry name" value="Pyrv_kinase-like_dom_sf"/>
</dbReference>
<dbReference type="GO" id="GO:0003824">
    <property type="term" value="F:catalytic activity"/>
    <property type="evidence" value="ECO:0007669"/>
    <property type="project" value="InterPro"/>
</dbReference>
<dbReference type="EMBL" id="QUAC01000454">
    <property type="protein sequence ID" value="REK85181.1"/>
    <property type="molecule type" value="Genomic_DNA"/>
</dbReference>
<dbReference type="GO" id="GO:0006107">
    <property type="term" value="P:oxaloacetate metabolic process"/>
    <property type="evidence" value="ECO:0007669"/>
    <property type="project" value="TreeGrafter"/>
</dbReference>
<evidence type="ECO:0000313" key="4">
    <source>
        <dbReference type="EMBL" id="REK85181.1"/>
    </source>
</evidence>
<accession>A0A371PSJ1</accession>
<dbReference type="InterPro" id="IPR054255">
    <property type="entry name" value="DUF6986"/>
</dbReference>
<protein>
    <submittedName>
        <fullName evidence="4">Aldolase</fullName>
    </submittedName>
</protein>
<evidence type="ECO:0000256" key="2">
    <source>
        <dbReference type="ARBA" id="ARBA00022723"/>
    </source>
</evidence>
<name>A0A371PSJ1_STRIH</name>
<dbReference type="Gene3D" id="3.20.20.60">
    <property type="entry name" value="Phosphoenolpyruvate-binding domains"/>
    <property type="match status" value="1"/>
</dbReference>
<dbReference type="PANTHER" id="PTHR32308">
    <property type="entry name" value="LYASE BETA SUBUNIT, PUTATIVE (AFU_ORTHOLOGUE AFUA_4G13030)-RELATED"/>
    <property type="match status" value="1"/>
</dbReference>
<evidence type="ECO:0000313" key="5">
    <source>
        <dbReference type="Proteomes" id="UP000262477"/>
    </source>
</evidence>
<dbReference type="GO" id="GO:0000287">
    <property type="term" value="F:magnesium ion binding"/>
    <property type="evidence" value="ECO:0007669"/>
    <property type="project" value="TreeGrafter"/>
</dbReference>
<dbReference type="OrthoDB" id="9808769at2"/>